<dbReference type="AlphaFoldDB" id="A0AAV6VTK5"/>
<accession>A0AAV6VTK5</accession>
<comment type="caution">
    <text evidence="1">The sequence shown here is derived from an EMBL/GenBank/DDBJ whole genome shotgun (WGS) entry which is preliminary data.</text>
</comment>
<dbReference type="Proteomes" id="UP000827092">
    <property type="component" value="Unassembled WGS sequence"/>
</dbReference>
<evidence type="ECO:0000313" key="1">
    <source>
        <dbReference type="EMBL" id="KAG8199445.1"/>
    </source>
</evidence>
<evidence type="ECO:0000313" key="2">
    <source>
        <dbReference type="Proteomes" id="UP000827092"/>
    </source>
</evidence>
<reference evidence="1 2" key="1">
    <citation type="journal article" date="2022" name="Nat. Ecol. Evol.">
        <title>A masculinizing supergene underlies an exaggerated male reproductive morph in a spider.</title>
        <authorList>
            <person name="Hendrickx F."/>
            <person name="De Corte Z."/>
            <person name="Sonet G."/>
            <person name="Van Belleghem S.M."/>
            <person name="Kostlbacher S."/>
            <person name="Vangestel C."/>
        </authorList>
    </citation>
    <scope>NUCLEOTIDE SEQUENCE [LARGE SCALE GENOMIC DNA]</scope>
    <source>
        <strain evidence="1">W744_W776</strain>
    </source>
</reference>
<name>A0AAV6VTK5_9ARAC</name>
<protein>
    <submittedName>
        <fullName evidence="1">Uncharacterized protein</fullName>
    </submittedName>
</protein>
<sequence length="76" mass="8165">MKVPPPPPCAVLSSRLYLDTPRAVLVIVHDKNQNRKSKQVDGIPCQDGGCNLTTTSPGKVSAPTFLSSNNAYLKKT</sequence>
<gene>
    <name evidence="1" type="ORF">JTE90_000312</name>
</gene>
<dbReference type="EMBL" id="JAFNEN010000027">
    <property type="protein sequence ID" value="KAG8199445.1"/>
    <property type="molecule type" value="Genomic_DNA"/>
</dbReference>
<organism evidence="1 2">
    <name type="scientific">Oedothorax gibbosus</name>
    <dbReference type="NCBI Taxonomy" id="931172"/>
    <lineage>
        <taxon>Eukaryota</taxon>
        <taxon>Metazoa</taxon>
        <taxon>Ecdysozoa</taxon>
        <taxon>Arthropoda</taxon>
        <taxon>Chelicerata</taxon>
        <taxon>Arachnida</taxon>
        <taxon>Araneae</taxon>
        <taxon>Araneomorphae</taxon>
        <taxon>Entelegynae</taxon>
        <taxon>Araneoidea</taxon>
        <taxon>Linyphiidae</taxon>
        <taxon>Erigoninae</taxon>
        <taxon>Oedothorax</taxon>
    </lineage>
</organism>
<keyword evidence="2" id="KW-1185">Reference proteome</keyword>
<proteinExistence type="predicted"/>